<feature type="region of interest" description="Disordered" evidence="1">
    <location>
        <begin position="83"/>
        <end position="141"/>
    </location>
</feature>
<keyword evidence="2" id="KW-0812">Transmembrane</keyword>
<evidence type="ECO:0000256" key="2">
    <source>
        <dbReference type="SAM" id="Phobius"/>
    </source>
</evidence>
<feature type="transmembrane region" description="Helical" evidence="2">
    <location>
        <begin position="271"/>
        <end position="291"/>
    </location>
</feature>
<dbReference type="OrthoDB" id="7060422at2"/>
<protein>
    <recommendedName>
        <fullName evidence="5">DUF4386 domain-containing protein</fullName>
    </recommendedName>
</protein>
<evidence type="ECO:0000313" key="3">
    <source>
        <dbReference type="EMBL" id="SFT42246.1"/>
    </source>
</evidence>
<feature type="compositionally biased region" description="Polar residues" evidence="1">
    <location>
        <begin position="85"/>
        <end position="115"/>
    </location>
</feature>
<feature type="transmembrane region" description="Helical" evidence="2">
    <location>
        <begin position="303"/>
        <end position="325"/>
    </location>
</feature>
<feature type="transmembrane region" description="Helical" evidence="2">
    <location>
        <begin position="337"/>
        <end position="356"/>
    </location>
</feature>
<dbReference type="AlphaFoldDB" id="A0A1I6XVQ4"/>
<dbReference type="InterPro" id="IPR025495">
    <property type="entry name" value="DUF4386"/>
</dbReference>
<organism evidence="3 4">
    <name type="scientific">Lishizhenia tianjinensis</name>
    <dbReference type="NCBI Taxonomy" id="477690"/>
    <lineage>
        <taxon>Bacteria</taxon>
        <taxon>Pseudomonadati</taxon>
        <taxon>Bacteroidota</taxon>
        <taxon>Flavobacteriia</taxon>
        <taxon>Flavobacteriales</taxon>
        <taxon>Crocinitomicaceae</taxon>
        <taxon>Lishizhenia</taxon>
    </lineage>
</organism>
<sequence length="369" mass="40964">MKRLHFIGCTILVLISTVLLASCTLHKRVHRPGYHISNSFKGKVFSTKKKEKELVLNLDYNTDTTLQSLSQIPHDRISREYNALEKNNSSTQSRTTKKSPTLKNSVGRINSTPEKNTPKKISLNSKQPTKKSTQTEDLKTAKTKTNNARKLAIIIGLSLLLMAILAGLSVPILNKVFSPTSPLTTFTQIGVNKSSFLGSLFGWIGIFLLDLLVAWGVFKYYQKSDEGKAKISGLLRLIYSLVLGVAILQLFRSYSAGTALLAHQSLSSFFTLWNAGLIVIGIHLMVLAFLFKADTSKKWLNIALSIALFLGGLGYVLQYATYFLFPQQLIISTTIESLFIVFMILGEIGFALWMLVKGGKSVESVSREY</sequence>
<gene>
    <name evidence="3" type="ORF">SAMN05216474_0476</name>
</gene>
<feature type="transmembrane region" description="Helical" evidence="2">
    <location>
        <begin position="200"/>
        <end position="221"/>
    </location>
</feature>
<dbReference type="Proteomes" id="UP000236454">
    <property type="component" value="Unassembled WGS sequence"/>
</dbReference>
<feature type="transmembrane region" description="Helical" evidence="2">
    <location>
        <begin position="233"/>
        <end position="251"/>
    </location>
</feature>
<proteinExistence type="predicted"/>
<reference evidence="3 4" key="1">
    <citation type="submission" date="2016-10" db="EMBL/GenBank/DDBJ databases">
        <authorList>
            <person name="de Groot N.N."/>
        </authorList>
    </citation>
    <scope>NUCLEOTIDE SEQUENCE [LARGE SCALE GENOMIC DNA]</scope>
    <source>
        <strain evidence="3 4">CGMCC 1.7005</strain>
    </source>
</reference>
<feature type="transmembrane region" description="Helical" evidence="2">
    <location>
        <begin position="151"/>
        <end position="173"/>
    </location>
</feature>
<name>A0A1I6XVQ4_9FLAO</name>
<keyword evidence="4" id="KW-1185">Reference proteome</keyword>
<dbReference type="RefSeq" id="WP_090245917.1">
    <property type="nucleotide sequence ID" value="NZ_FPAS01000001.1"/>
</dbReference>
<evidence type="ECO:0000256" key="1">
    <source>
        <dbReference type="SAM" id="MobiDB-lite"/>
    </source>
</evidence>
<evidence type="ECO:0008006" key="5">
    <source>
        <dbReference type="Google" id="ProtNLM"/>
    </source>
</evidence>
<dbReference type="Pfam" id="PF14329">
    <property type="entry name" value="DUF4386"/>
    <property type="match status" value="1"/>
</dbReference>
<keyword evidence="2" id="KW-1133">Transmembrane helix</keyword>
<dbReference type="PROSITE" id="PS51257">
    <property type="entry name" value="PROKAR_LIPOPROTEIN"/>
    <property type="match status" value="1"/>
</dbReference>
<keyword evidence="2" id="KW-0472">Membrane</keyword>
<feature type="transmembrane region" description="Helical" evidence="2">
    <location>
        <begin position="6"/>
        <end position="25"/>
    </location>
</feature>
<accession>A0A1I6XVQ4</accession>
<dbReference type="EMBL" id="FPAS01000001">
    <property type="protein sequence ID" value="SFT42246.1"/>
    <property type="molecule type" value="Genomic_DNA"/>
</dbReference>
<evidence type="ECO:0000313" key="4">
    <source>
        <dbReference type="Proteomes" id="UP000236454"/>
    </source>
</evidence>
<feature type="compositionally biased region" description="Polar residues" evidence="1">
    <location>
        <begin position="122"/>
        <end position="132"/>
    </location>
</feature>